<organism evidence="1 2">
    <name type="scientific">Flagellimonas aquimarina</name>
    <dbReference type="NCBI Taxonomy" id="2201895"/>
    <lineage>
        <taxon>Bacteria</taxon>
        <taxon>Pseudomonadati</taxon>
        <taxon>Bacteroidota</taxon>
        <taxon>Flavobacteriia</taxon>
        <taxon>Flavobacteriales</taxon>
        <taxon>Flavobacteriaceae</taxon>
        <taxon>Flagellimonas</taxon>
    </lineage>
</organism>
<dbReference type="PROSITE" id="PS51257">
    <property type="entry name" value="PROKAR_LIPOPROTEIN"/>
    <property type="match status" value="1"/>
</dbReference>
<reference evidence="1 2" key="1">
    <citation type="submission" date="2018-05" db="EMBL/GenBank/DDBJ databases">
        <title>Complete genome sequence of Flagellimonas aquimarina ECD12 isolated from seaweed Ecklonia cava.</title>
        <authorList>
            <person name="Choi S."/>
            <person name="Seong C."/>
        </authorList>
    </citation>
    <scope>NUCLEOTIDE SEQUENCE [LARGE SCALE GENOMIC DNA]</scope>
    <source>
        <strain evidence="1 2">ECD12</strain>
    </source>
</reference>
<dbReference type="AlphaFoldDB" id="A0A316KZ96"/>
<evidence type="ECO:0000313" key="2">
    <source>
        <dbReference type="Proteomes" id="UP000245762"/>
    </source>
</evidence>
<gene>
    <name evidence="1" type="ORF">DKG77_11960</name>
</gene>
<evidence type="ECO:0000313" key="1">
    <source>
        <dbReference type="EMBL" id="PWL38936.1"/>
    </source>
</evidence>
<accession>A0A316KZ96</accession>
<keyword evidence="2" id="KW-1185">Reference proteome</keyword>
<dbReference type="RefSeq" id="WP_109663261.1">
    <property type="nucleotide sequence ID" value="NZ_QGEG01000002.1"/>
</dbReference>
<comment type="caution">
    <text evidence="1">The sequence shown here is derived from an EMBL/GenBank/DDBJ whole genome shotgun (WGS) entry which is preliminary data.</text>
</comment>
<sequence>MHSLKQYINLFIFLFLSILILSCSKEEDVIDDSAQDMDMSDLDEQIPDDSGNTDTPETLVLETGFTIDKERMFTNLVLSDSEYNKFLSGEGDMRMVSNKAYEYFDDDFDFIIILNVEDSQPDGLYFGLSTPAKNDIQGLGRSVWDNTAAFGSAGKLKTVIHMPRTEYIRNGPFLHEIQHYWSNHGLIPTTAGGHWGYSSVGGQLGGFDEIEDLGSNTYRGLVDGEVGFGTVANGGNSVPYSNLELYAMGLIDTDELEAVTIAENPGSTSEFGVFTADALTVLTPEDIINENGSRIPNPENAQTEFNSLVVVISRDDIPQSKIDALNSNLENFATKGDPDTSWGALFNFWKATFGKASFDFEITNKHLK</sequence>
<dbReference type="EMBL" id="QGEG01000002">
    <property type="protein sequence ID" value="PWL38936.1"/>
    <property type="molecule type" value="Genomic_DNA"/>
</dbReference>
<protein>
    <submittedName>
        <fullName evidence="1">Uncharacterized protein</fullName>
    </submittedName>
</protein>
<name>A0A316KZ96_9FLAO</name>
<proteinExistence type="predicted"/>
<dbReference type="OrthoDB" id="1373726at2"/>
<dbReference type="Proteomes" id="UP000245762">
    <property type="component" value="Unassembled WGS sequence"/>
</dbReference>